<dbReference type="Gramene" id="RZC50613">
    <property type="protein sequence ID" value="RZC50613"/>
    <property type="gene ID" value="C5167_019044"/>
</dbReference>
<evidence type="ECO:0000256" key="1">
    <source>
        <dbReference type="ARBA" id="ARBA00011073"/>
    </source>
</evidence>
<evidence type="ECO:0000259" key="3">
    <source>
        <dbReference type="Pfam" id="PF17766"/>
    </source>
</evidence>
<proteinExistence type="inferred from homology"/>
<reference evidence="4 5" key="1">
    <citation type="journal article" date="2018" name="Science">
        <title>The opium poppy genome and morphinan production.</title>
        <authorList>
            <person name="Guo L."/>
            <person name="Winzer T."/>
            <person name="Yang X."/>
            <person name="Li Y."/>
            <person name="Ning Z."/>
            <person name="He Z."/>
            <person name="Teodor R."/>
            <person name="Lu Y."/>
            <person name="Bowser T.A."/>
            <person name="Graham I.A."/>
            <person name="Ye K."/>
        </authorList>
    </citation>
    <scope>NUCLEOTIDE SEQUENCE [LARGE SCALE GENOMIC DNA]</scope>
    <source>
        <strain evidence="5">cv. HN1</strain>
        <tissue evidence="4">Leaves</tissue>
    </source>
</reference>
<evidence type="ECO:0000313" key="5">
    <source>
        <dbReference type="Proteomes" id="UP000316621"/>
    </source>
</evidence>
<protein>
    <recommendedName>
        <fullName evidence="3">Subtilisin-like protease fibronectin type-III domain-containing protein</fullName>
    </recommendedName>
</protein>
<dbReference type="STRING" id="3469.A0A4Y7IP11"/>
<gene>
    <name evidence="4" type="ORF">C5167_019044</name>
</gene>
<dbReference type="OMA" id="SAYLIWD"/>
<dbReference type="PANTHER" id="PTHR10795">
    <property type="entry name" value="PROPROTEIN CONVERTASE SUBTILISIN/KEXIN"/>
    <property type="match status" value="1"/>
</dbReference>
<evidence type="ECO:0000256" key="2">
    <source>
        <dbReference type="ARBA" id="ARBA00022729"/>
    </source>
</evidence>
<keyword evidence="2" id="KW-0732">Signal</keyword>
<accession>A0A4Y7IP11</accession>
<dbReference type="InterPro" id="IPR041469">
    <property type="entry name" value="Subtilisin-like_FN3"/>
</dbReference>
<dbReference type="Gene3D" id="2.60.40.2310">
    <property type="match status" value="1"/>
</dbReference>
<organism evidence="4 5">
    <name type="scientific">Papaver somniferum</name>
    <name type="common">Opium poppy</name>
    <dbReference type="NCBI Taxonomy" id="3469"/>
    <lineage>
        <taxon>Eukaryota</taxon>
        <taxon>Viridiplantae</taxon>
        <taxon>Streptophyta</taxon>
        <taxon>Embryophyta</taxon>
        <taxon>Tracheophyta</taxon>
        <taxon>Spermatophyta</taxon>
        <taxon>Magnoliopsida</taxon>
        <taxon>Ranunculales</taxon>
        <taxon>Papaveraceae</taxon>
        <taxon>Papaveroideae</taxon>
        <taxon>Papaver</taxon>
    </lineage>
</organism>
<sequence length="163" mass="18281">MLLLASLPVKATNPGLVYDTSADEYVQFLCGIGYDSTKVKIIKNSSFPSNNRFTTDQPWNLNYPSFGAHVEARKKIHLKFTRTLTNVGTMKSMYKVKITSDDRITVLVEPNVLSFKSLNEKNSFVVNFAGYGLGLDEMETASLVWSDEDHTVRSPIVVYSQSE</sequence>
<dbReference type="Pfam" id="PF17766">
    <property type="entry name" value="fn3_6"/>
    <property type="match status" value="1"/>
</dbReference>
<name>A0A4Y7IP11_PAPSO</name>
<keyword evidence="5" id="KW-1185">Reference proteome</keyword>
<dbReference type="EMBL" id="CM010716">
    <property type="protein sequence ID" value="RZC50613.1"/>
    <property type="molecule type" value="Genomic_DNA"/>
</dbReference>
<comment type="similarity">
    <text evidence="1">Belongs to the peptidase S8 family.</text>
</comment>
<dbReference type="AlphaFoldDB" id="A0A4Y7IP11"/>
<feature type="domain" description="Subtilisin-like protease fibronectin type-III" evidence="3">
    <location>
        <begin position="60"/>
        <end position="158"/>
    </location>
</feature>
<evidence type="ECO:0000313" key="4">
    <source>
        <dbReference type="EMBL" id="RZC50613.1"/>
    </source>
</evidence>
<dbReference type="InterPro" id="IPR045051">
    <property type="entry name" value="SBT"/>
</dbReference>
<dbReference type="Proteomes" id="UP000316621">
    <property type="component" value="Chromosome 2"/>
</dbReference>